<evidence type="ECO:0000313" key="3">
    <source>
        <dbReference type="WBParaSite" id="jg25978"/>
    </source>
</evidence>
<dbReference type="WBParaSite" id="jg25978">
    <property type="protein sequence ID" value="jg25978"/>
    <property type="gene ID" value="jg25978"/>
</dbReference>
<organism evidence="2 3">
    <name type="scientific">Ditylenchus dipsaci</name>
    <dbReference type="NCBI Taxonomy" id="166011"/>
    <lineage>
        <taxon>Eukaryota</taxon>
        <taxon>Metazoa</taxon>
        <taxon>Ecdysozoa</taxon>
        <taxon>Nematoda</taxon>
        <taxon>Chromadorea</taxon>
        <taxon>Rhabditida</taxon>
        <taxon>Tylenchina</taxon>
        <taxon>Tylenchomorpha</taxon>
        <taxon>Sphaerularioidea</taxon>
        <taxon>Anguinidae</taxon>
        <taxon>Anguininae</taxon>
        <taxon>Ditylenchus</taxon>
    </lineage>
</organism>
<name>A0A915E5F3_9BILA</name>
<reference evidence="3" key="1">
    <citation type="submission" date="2022-11" db="UniProtKB">
        <authorList>
            <consortium name="WormBaseParasite"/>
        </authorList>
    </citation>
    <scope>IDENTIFICATION</scope>
</reference>
<feature type="compositionally biased region" description="Acidic residues" evidence="1">
    <location>
        <begin position="50"/>
        <end position="73"/>
    </location>
</feature>
<protein>
    <submittedName>
        <fullName evidence="3">Uncharacterized protein</fullName>
    </submittedName>
</protein>
<evidence type="ECO:0000256" key="1">
    <source>
        <dbReference type="SAM" id="MobiDB-lite"/>
    </source>
</evidence>
<feature type="region of interest" description="Disordered" evidence="1">
    <location>
        <begin position="35"/>
        <end position="93"/>
    </location>
</feature>
<dbReference type="Proteomes" id="UP000887574">
    <property type="component" value="Unplaced"/>
</dbReference>
<dbReference type="AlphaFoldDB" id="A0A915E5F3"/>
<evidence type="ECO:0000313" key="2">
    <source>
        <dbReference type="Proteomes" id="UP000887574"/>
    </source>
</evidence>
<proteinExistence type="predicted"/>
<sequence>MAKDINWTKGGVKRCDKYCCCIILISTTKPASFARRKCGVPEDPTTGQLEQEEEVGQFGEVLDDEQEDEEDDAKLDQLEPESVPMPATSSRMN</sequence>
<accession>A0A915E5F3</accession>
<keyword evidence="2" id="KW-1185">Reference proteome</keyword>